<keyword evidence="1" id="KW-0732">Signal</keyword>
<proteinExistence type="predicted"/>
<comment type="caution">
    <text evidence="2">The sequence shown here is derived from an EMBL/GenBank/DDBJ whole genome shotgun (WGS) entry which is preliminary data.</text>
</comment>
<evidence type="ECO:0008006" key="4">
    <source>
        <dbReference type="Google" id="ProtNLM"/>
    </source>
</evidence>
<sequence>MNQSRFVIALAAVAFLTLAGAAPPHHLPPCINDPYDGITQTLGDGTVVGEPDARDWGCAERGAPAHGAVGAAPGATGRASATRERVATDLEIEGVPVPLPTVLCMAPAAPNPATVATRIQFALPASAHVNVSVYARQQGHGPRETSIVRVLLDGALAAGTFALSWDLDDDGGHRVPPGIYRVVLVTGEDALCGDVEVR</sequence>
<gene>
    <name evidence="2" type="ORF">E6K72_14025</name>
</gene>
<dbReference type="AlphaFoldDB" id="A0A538S7V1"/>
<evidence type="ECO:0000256" key="1">
    <source>
        <dbReference type="SAM" id="SignalP"/>
    </source>
</evidence>
<reference evidence="2 3" key="1">
    <citation type="journal article" date="2019" name="Nat. Microbiol.">
        <title>Mediterranean grassland soil C-N compound turnover is dependent on rainfall and depth, and is mediated by genomically divergent microorganisms.</title>
        <authorList>
            <person name="Diamond S."/>
            <person name="Andeer P.F."/>
            <person name="Li Z."/>
            <person name="Crits-Christoph A."/>
            <person name="Burstein D."/>
            <person name="Anantharaman K."/>
            <person name="Lane K.R."/>
            <person name="Thomas B.C."/>
            <person name="Pan C."/>
            <person name="Northen T.R."/>
            <person name="Banfield J.F."/>
        </authorList>
    </citation>
    <scope>NUCLEOTIDE SEQUENCE [LARGE SCALE GENOMIC DNA]</scope>
    <source>
        <strain evidence="2">WS_2</strain>
    </source>
</reference>
<accession>A0A538S7V1</accession>
<protein>
    <recommendedName>
        <fullName evidence="4">FlgD Ig-like domain-containing protein</fullName>
    </recommendedName>
</protein>
<evidence type="ECO:0000313" key="2">
    <source>
        <dbReference type="EMBL" id="TMQ47445.1"/>
    </source>
</evidence>
<dbReference type="Proteomes" id="UP000317716">
    <property type="component" value="Unassembled WGS sequence"/>
</dbReference>
<dbReference type="EMBL" id="VBOS01000530">
    <property type="protein sequence ID" value="TMQ47445.1"/>
    <property type="molecule type" value="Genomic_DNA"/>
</dbReference>
<feature type="chain" id="PRO_5021956903" description="FlgD Ig-like domain-containing protein" evidence="1">
    <location>
        <begin position="22"/>
        <end position="198"/>
    </location>
</feature>
<organism evidence="2 3">
    <name type="scientific">Eiseniibacteriota bacterium</name>
    <dbReference type="NCBI Taxonomy" id="2212470"/>
    <lineage>
        <taxon>Bacteria</taxon>
        <taxon>Candidatus Eiseniibacteriota</taxon>
    </lineage>
</organism>
<evidence type="ECO:0000313" key="3">
    <source>
        <dbReference type="Proteomes" id="UP000317716"/>
    </source>
</evidence>
<feature type="signal peptide" evidence="1">
    <location>
        <begin position="1"/>
        <end position="21"/>
    </location>
</feature>
<dbReference type="Gene3D" id="2.60.40.4070">
    <property type="match status" value="1"/>
</dbReference>
<name>A0A538S7V1_UNCEI</name>